<dbReference type="EMBL" id="MU251475">
    <property type="protein sequence ID" value="KAG9234099.1"/>
    <property type="molecule type" value="Genomic_DNA"/>
</dbReference>
<reference evidence="3" key="1">
    <citation type="journal article" date="2021" name="IMA Fungus">
        <title>Genomic characterization of three marine fungi, including Emericellopsis atlantica sp. nov. with signatures of a generalist lifestyle and marine biomass degradation.</title>
        <authorList>
            <person name="Hagestad O.C."/>
            <person name="Hou L."/>
            <person name="Andersen J.H."/>
            <person name="Hansen E.H."/>
            <person name="Altermark B."/>
            <person name="Li C."/>
            <person name="Kuhnert E."/>
            <person name="Cox R.J."/>
            <person name="Crous P.W."/>
            <person name="Spatafora J.W."/>
            <person name="Lail K."/>
            <person name="Amirebrahimi M."/>
            <person name="Lipzen A."/>
            <person name="Pangilinan J."/>
            <person name="Andreopoulos W."/>
            <person name="Hayes R.D."/>
            <person name="Ng V."/>
            <person name="Grigoriev I.V."/>
            <person name="Jackson S.A."/>
            <person name="Sutton T.D.S."/>
            <person name="Dobson A.D.W."/>
            <person name="Rama T."/>
        </authorList>
    </citation>
    <scope>NUCLEOTIDE SEQUENCE</scope>
    <source>
        <strain evidence="3">TRa018bII</strain>
    </source>
</reference>
<dbReference type="Proteomes" id="UP000824998">
    <property type="component" value="Unassembled WGS sequence"/>
</dbReference>
<comment type="similarity">
    <text evidence="1">Belongs to the lcsJ thioesterase family.</text>
</comment>
<dbReference type="SUPFAM" id="SSF54637">
    <property type="entry name" value="Thioesterase/thiol ester dehydrase-isomerase"/>
    <property type="match status" value="1"/>
</dbReference>
<evidence type="ECO:0000313" key="4">
    <source>
        <dbReference type="Proteomes" id="UP000824998"/>
    </source>
</evidence>
<gene>
    <name evidence="3" type="ORF">BJ875DRAFT_377166</name>
</gene>
<feature type="signal peptide" evidence="2">
    <location>
        <begin position="1"/>
        <end position="19"/>
    </location>
</feature>
<sequence>MFWVIAISIFLLLNWKSLPFAWHLRVFHAWLKHAPSKSSKPVRIQPPGTVFKPTTTSSRTSLLECDFNLHKSNSTYFADLDISRGALIYAQLSQGVHSRALAKELKGSGVLILGGVVCSFKREIVPLGSYDMESRILTWDRKWIYITTHFVRKGQTSHFDLDSALTPKEGDNKVKPVVYASAVSRYVFKCGRLTIPPEKLLVASGLLASEFDAAVEARGWNWSKVEEERQRRLGSVVDCFGRDGVM</sequence>
<name>A0A9P7YI54_9HELO</name>
<protein>
    <recommendedName>
        <fullName evidence="5">Capsule polysaccharide biosynthesis protein</fullName>
    </recommendedName>
</protein>
<dbReference type="PANTHER" id="PTHR12475:SF4">
    <property type="entry name" value="PROTEIN THEM6"/>
    <property type="match status" value="1"/>
</dbReference>
<evidence type="ECO:0008006" key="5">
    <source>
        <dbReference type="Google" id="ProtNLM"/>
    </source>
</evidence>
<dbReference type="InterPro" id="IPR029069">
    <property type="entry name" value="HotDog_dom_sf"/>
</dbReference>
<keyword evidence="4" id="KW-1185">Reference proteome</keyword>
<proteinExistence type="inferred from homology"/>
<dbReference type="InterPro" id="IPR051490">
    <property type="entry name" value="THEM6_lcsJ_thioesterase"/>
</dbReference>
<evidence type="ECO:0000256" key="1">
    <source>
        <dbReference type="ARBA" id="ARBA00038476"/>
    </source>
</evidence>
<evidence type="ECO:0000313" key="3">
    <source>
        <dbReference type="EMBL" id="KAG9234099.1"/>
    </source>
</evidence>
<organism evidence="3 4">
    <name type="scientific">Amylocarpus encephaloides</name>
    <dbReference type="NCBI Taxonomy" id="45428"/>
    <lineage>
        <taxon>Eukaryota</taxon>
        <taxon>Fungi</taxon>
        <taxon>Dikarya</taxon>
        <taxon>Ascomycota</taxon>
        <taxon>Pezizomycotina</taxon>
        <taxon>Leotiomycetes</taxon>
        <taxon>Helotiales</taxon>
        <taxon>Helotiales incertae sedis</taxon>
        <taxon>Amylocarpus</taxon>
    </lineage>
</organism>
<feature type="chain" id="PRO_5040110901" description="Capsule polysaccharide biosynthesis protein" evidence="2">
    <location>
        <begin position="20"/>
        <end position="246"/>
    </location>
</feature>
<dbReference type="PANTHER" id="PTHR12475">
    <property type="match status" value="1"/>
</dbReference>
<dbReference type="OrthoDB" id="265761at2759"/>
<keyword evidence="2" id="KW-0732">Signal</keyword>
<comment type="caution">
    <text evidence="3">The sequence shown here is derived from an EMBL/GenBank/DDBJ whole genome shotgun (WGS) entry which is preliminary data.</text>
</comment>
<dbReference type="AlphaFoldDB" id="A0A9P7YI54"/>
<accession>A0A9P7YI54</accession>
<evidence type="ECO:0000256" key="2">
    <source>
        <dbReference type="SAM" id="SignalP"/>
    </source>
</evidence>
<dbReference type="Pfam" id="PF13279">
    <property type="entry name" value="4HBT_2"/>
    <property type="match status" value="1"/>
</dbReference>